<dbReference type="PANTHER" id="PTHR46268:SF24">
    <property type="entry name" value="UNIVERSAL STRESS PROTEIN"/>
    <property type="match status" value="1"/>
</dbReference>
<protein>
    <submittedName>
        <fullName evidence="3">Universal stress protein</fullName>
    </submittedName>
</protein>
<organism evidence="3 4">
    <name type="scientific">Haloarcula limicola</name>
    <dbReference type="NCBI Taxonomy" id="1429915"/>
    <lineage>
        <taxon>Archaea</taxon>
        <taxon>Methanobacteriati</taxon>
        <taxon>Methanobacteriota</taxon>
        <taxon>Stenosarchaea group</taxon>
        <taxon>Halobacteria</taxon>
        <taxon>Halobacteriales</taxon>
        <taxon>Haloarculaceae</taxon>
        <taxon>Haloarcula</taxon>
    </lineage>
</organism>
<keyword evidence="4" id="KW-1185">Reference proteome</keyword>
<dbReference type="Gene3D" id="3.40.50.620">
    <property type="entry name" value="HUPs"/>
    <property type="match status" value="1"/>
</dbReference>
<evidence type="ECO:0000259" key="2">
    <source>
        <dbReference type="Pfam" id="PF00582"/>
    </source>
</evidence>
<dbReference type="Pfam" id="PF00582">
    <property type="entry name" value="Usp"/>
    <property type="match status" value="1"/>
</dbReference>
<dbReference type="InterPro" id="IPR006016">
    <property type="entry name" value="UspA"/>
</dbReference>
<dbReference type="EMBL" id="JAHQXF010000002">
    <property type="protein sequence ID" value="MBV0924968.1"/>
    <property type="molecule type" value="Genomic_DNA"/>
</dbReference>
<dbReference type="InterPro" id="IPR014729">
    <property type="entry name" value="Rossmann-like_a/b/a_fold"/>
</dbReference>
<dbReference type="PANTHER" id="PTHR46268">
    <property type="entry name" value="STRESS RESPONSE PROTEIN NHAX"/>
    <property type="match status" value="1"/>
</dbReference>
<accession>A0A8J7YED4</accession>
<sequence length="143" mass="15414">MAKRILVPVDGSDQASAAATFVAENYPDAAVVFLHVINPAEAGYSAQASVPSFSEEWYQQKKSAAETLFDDLEAEARENGVEAVERVLEVGRPTKTIVEYAEDHDVDQIVMGSHGRSGVSRILLGSVAETVVRRASVPVTVIR</sequence>
<dbReference type="SUPFAM" id="SSF52402">
    <property type="entry name" value="Adenine nucleotide alpha hydrolases-like"/>
    <property type="match status" value="1"/>
</dbReference>
<evidence type="ECO:0000313" key="3">
    <source>
        <dbReference type="EMBL" id="MBV0924968.1"/>
    </source>
</evidence>
<dbReference type="OrthoDB" id="105697at2157"/>
<name>A0A8J7YED4_9EURY</name>
<comment type="caution">
    <text evidence="3">The sequence shown here is derived from an EMBL/GenBank/DDBJ whole genome shotgun (WGS) entry which is preliminary data.</text>
</comment>
<comment type="similarity">
    <text evidence="1">Belongs to the universal stress protein A family.</text>
</comment>
<gene>
    <name evidence="3" type="ORF">KTS45_12245</name>
</gene>
<dbReference type="CDD" id="cd00293">
    <property type="entry name" value="USP-like"/>
    <property type="match status" value="1"/>
</dbReference>
<dbReference type="InterPro" id="IPR006015">
    <property type="entry name" value="Universal_stress_UspA"/>
</dbReference>
<proteinExistence type="inferred from homology"/>
<feature type="domain" description="UspA" evidence="2">
    <location>
        <begin position="1"/>
        <end position="143"/>
    </location>
</feature>
<dbReference type="PRINTS" id="PR01438">
    <property type="entry name" value="UNVRSLSTRESS"/>
</dbReference>
<reference evidence="3 4" key="1">
    <citation type="submission" date="2021-06" db="EMBL/GenBank/DDBJ databases">
        <title>New haloarchaea isolates fom saline soil.</title>
        <authorList>
            <person name="Duran-Viseras A."/>
            <person name="Sanchez-Porro C.S."/>
            <person name="Ventosa A."/>
        </authorList>
    </citation>
    <scope>NUCLEOTIDE SEQUENCE [LARGE SCALE GENOMIC DNA]</scope>
    <source>
        <strain evidence="3 4">JCM 183640</strain>
    </source>
</reference>
<dbReference type="Proteomes" id="UP000766550">
    <property type="component" value="Unassembled WGS sequence"/>
</dbReference>
<evidence type="ECO:0000313" key="4">
    <source>
        <dbReference type="Proteomes" id="UP000766550"/>
    </source>
</evidence>
<dbReference type="AlphaFoldDB" id="A0A8J7YED4"/>
<evidence type="ECO:0000256" key="1">
    <source>
        <dbReference type="ARBA" id="ARBA00008791"/>
    </source>
</evidence>
<dbReference type="RefSeq" id="WP_162317813.1">
    <property type="nucleotide sequence ID" value="NZ_JAHQXF010000002.1"/>
</dbReference>